<dbReference type="SUPFAM" id="SSF53335">
    <property type="entry name" value="S-adenosyl-L-methionine-dependent methyltransferases"/>
    <property type="match status" value="1"/>
</dbReference>
<protein>
    <recommendedName>
        <fullName evidence="1">Methyltransferase type 11 domain-containing protein</fullName>
    </recommendedName>
</protein>
<comment type="caution">
    <text evidence="2">The sequence shown here is derived from an EMBL/GenBank/DDBJ whole genome shotgun (WGS) entry which is preliminary data.</text>
</comment>
<dbReference type="InterPro" id="IPR029063">
    <property type="entry name" value="SAM-dependent_MTases_sf"/>
</dbReference>
<evidence type="ECO:0000259" key="1">
    <source>
        <dbReference type="Pfam" id="PF08241"/>
    </source>
</evidence>
<organism evidence="2 3">
    <name type="scientific">Candidatus Shapirobacteria bacterium CG11_big_fil_rev_8_21_14_0_20_40_12</name>
    <dbReference type="NCBI Taxonomy" id="1974889"/>
    <lineage>
        <taxon>Bacteria</taxon>
        <taxon>Candidatus Shapironibacteriota</taxon>
    </lineage>
</organism>
<dbReference type="GO" id="GO:0008757">
    <property type="term" value="F:S-adenosylmethionine-dependent methyltransferase activity"/>
    <property type="evidence" value="ECO:0007669"/>
    <property type="project" value="InterPro"/>
</dbReference>
<proteinExistence type="predicted"/>
<dbReference type="PANTHER" id="PTHR43861">
    <property type="entry name" value="TRANS-ACONITATE 2-METHYLTRANSFERASE-RELATED"/>
    <property type="match status" value="1"/>
</dbReference>
<dbReference type="Proteomes" id="UP000231371">
    <property type="component" value="Unassembled WGS sequence"/>
</dbReference>
<sequence length="277" mass="32574">MLQGVIIIPSVYSRQYFLESCDGFELWEVSFGRQLPPRLAYSLKIADLKKGEKVLDFGCGRGEMVIQAAMKGCDTIGIDYLSEAITLAKEASKKNKIRAKILLVKDGKLPFTSEVFDCVFFLDVAEHLTDDQLITVFKEIRRVLRPDGRLIIHTSPNKDWIEKGYRFYTRYANFLASKLIWEPFFKTRLSYQENPRTMMEKKVHINEQTTQDLRKNLAEAGFIKINLWLDSTFRITGKGFWFQYTFLQPLWLPFLGKYFASDIWWWFIRRIPDSCLW</sequence>
<feature type="domain" description="Methyltransferase type 11" evidence="1">
    <location>
        <begin position="55"/>
        <end position="152"/>
    </location>
</feature>
<accession>A0A2H0KGD9</accession>
<reference evidence="2 3" key="1">
    <citation type="submission" date="2017-09" db="EMBL/GenBank/DDBJ databases">
        <title>Depth-based differentiation of microbial function through sediment-hosted aquifers and enrichment of novel symbionts in the deep terrestrial subsurface.</title>
        <authorList>
            <person name="Probst A.J."/>
            <person name="Ladd B."/>
            <person name="Jarett J.K."/>
            <person name="Geller-Mcgrath D.E."/>
            <person name="Sieber C.M."/>
            <person name="Emerson J.B."/>
            <person name="Anantharaman K."/>
            <person name="Thomas B.C."/>
            <person name="Malmstrom R."/>
            <person name="Stieglmeier M."/>
            <person name="Klingl A."/>
            <person name="Woyke T."/>
            <person name="Ryan C.M."/>
            <person name="Banfield J.F."/>
        </authorList>
    </citation>
    <scope>NUCLEOTIDE SEQUENCE [LARGE SCALE GENOMIC DNA]</scope>
    <source>
        <strain evidence="2">CG11_big_fil_rev_8_21_14_0_20_40_12</strain>
    </source>
</reference>
<dbReference type="EMBL" id="PCVI01000017">
    <property type="protein sequence ID" value="PIQ70338.1"/>
    <property type="molecule type" value="Genomic_DNA"/>
</dbReference>
<gene>
    <name evidence="2" type="ORF">COV89_01030</name>
</gene>
<name>A0A2H0KGD9_9BACT</name>
<dbReference type="Pfam" id="PF08241">
    <property type="entry name" value="Methyltransf_11"/>
    <property type="match status" value="1"/>
</dbReference>
<dbReference type="PANTHER" id="PTHR43861:SF1">
    <property type="entry name" value="TRANS-ACONITATE 2-METHYLTRANSFERASE"/>
    <property type="match status" value="1"/>
</dbReference>
<dbReference type="AlphaFoldDB" id="A0A2H0KGD9"/>
<dbReference type="InterPro" id="IPR013216">
    <property type="entry name" value="Methyltransf_11"/>
</dbReference>
<evidence type="ECO:0000313" key="2">
    <source>
        <dbReference type="EMBL" id="PIQ70338.1"/>
    </source>
</evidence>
<dbReference type="CDD" id="cd02440">
    <property type="entry name" value="AdoMet_MTases"/>
    <property type="match status" value="1"/>
</dbReference>
<evidence type="ECO:0000313" key="3">
    <source>
        <dbReference type="Proteomes" id="UP000231371"/>
    </source>
</evidence>
<dbReference type="Gene3D" id="3.40.50.150">
    <property type="entry name" value="Vaccinia Virus protein VP39"/>
    <property type="match status" value="1"/>
</dbReference>